<reference evidence="5 6" key="1">
    <citation type="submission" date="2014-12" db="EMBL/GenBank/DDBJ databases">
        <title>Denitrispirillum autotrophicum gen. nov., sp. nov., Denitrifying, Facultatively Autotrophic Bacteria Isolated from Rice Paddy Soil.</title>
        <authorList>
            <person name="Ishii S."/>
            <person name="Ashida N."/>
            <person name="Ohno H."/>
            <person name="Otsuka S."/>
            <person name="Yokota A."/>
            <person name="Senoo K."/>
        </authorList>
    </citation>
    <scope>NUCLEOTIDE SEQUENCE [LARGE SCALE GENOMIC DNA]</scope>
    <source>
        <strain evidence="5 6">TSA66</strain>
    </source>
</reference>
<dbReference type="OrthoDB" id="6869495at2"/>
<dbReference type="Pfam" id="PF10627">
    <property type="entry name" value="CsgE"/>
    <property type="match status" value="1"/>
</dbReference>
<gene>
    <name evidence="5" type="ORF">TSA66_11245</name>
</gene>
<accession>A0A0C2BJ76</accession>
<protein>
    <recommendedName>
        <fullName evidence="2">Curli production assembly/transport component CsgE</fullName>
    </recommendedName>
</protein>
<comment type="caution">
    <text evidence="5">The sequence shown here is derived from an EMBL/GenBank/DDBJ whole genome shotgun (WGS) entry which is preliminary data.</text>
</comment>
<organism evidence="5 6">
    <name type="scientific">Noviherbaspirillum autotrophicum</name>
    <dbReference type="NCBI Taxonomy" id="709839"/>
    <lineage>
        <taxon>Bacteria</taxon>
        <taxon>Pseudomonadati</taxon>
        <taxon>Pseudomonadota</taxon>
        <taxon>Betaproteobacteria</taxon>
        <taxon>Burkholderiales</taxon>
        <taxon>Oxalobacteraceae</taxon>
        <taxon>Noviherbaspirillum</taxon>
    </lineage>
</organism>
<evidence type="ECO:0000256" key="3">
    <source>
        <dbReference type="ARBA" id="ARBA00022729"/>
    </source>
</evidence>
<evidence type="ECO:0000256" key="1">
    <source>
        <dbReference type="ARBA" id="ARBA00003989"/>
    </source>
</evidence>
<dbReference type="InterPro" id="IPR018900">
    <property type="entry name" value="Curli_CsgE"/>
</dbReference>
<sequence length="137" mass="15627">MRQQLVAILSAIFVSAAQAATEDVAAQPQELYAGVVLDQTVTVVGHEFYQYFAALWRDRETSERYAIAIHERPSARFGSQLWVEYAQRRVFQIVLQATRANVKEISREAADIAFQNVMDIEVQRLMSHDRDLAPDEL</sequence>
<dbReference type="EMBL" id="JWJG01000028">
    <property type="protein sequence ID" value="KIF81270.1"/>
    <property type="molecule type" value="Genomic_DNA"/>
</dbReference>
<proteinExistence type="predicted"/>
<evidence type="ECO:0000256" key="2">
    <source>
        <dbReference type="ARBA" id="ARBA00014024"/>
    </source>
</evidence>
<evidence type="ECO:0000256" key="4">
    <source>
        <dbReference type="SAM" id="SignalP"/>
    </source>
</evidence>
<keyword evidence="3 4" id="KW-0732">Signal</keyword>
<name>A0A0C2BJ76_9BURK</name>
<dbReference type="AlphaFoldDB" id="A0A0C2BJ76"/>
<dbReference type="RefSeq" id="WP_040040094.1">
    <property type="nucleotide sequence ID" value="NZ_JWJG01000028.1"/>
</dbReference>
<feature type="signal peptide" evidence="4">
    <location>
        <begin position="1"/>
        <end position="19"/>
    </location>
</feature>
<comment type="function">
    <text evidence="1">May be involved in the biogenesis of curli organelles.</text>
</comment>
<keyword evidence="6" id="KW-1185">Reference proteome</keyword>
<evidence type="ECO:0000313" key="6">
    <source>
        <dbReference type="Proteomes" id="UP000031572"/>
    </source>
</evidence>
<feature type="chain" id="PRO_5002146609" description="Curli production assembly/transport component CsgE" evidence="4">
    <location>
        <begin position="20"/>
        <end position="137"/>
    </location>
</feature>
<dbReference type="Proteomes" id="UP000031572">
    <property type="component" value="Unassembled WGS sequence"/>
</dbReference>
<dbReference type="STRING" id="709839.TSA66_11245"/>
<evidence type="ECO:0000313" key="5">
    <source>
        <dbReference type="EMBL" id="KIF81270.1"/>
    </source>
</evidence>